<protein>
    <submittedName>
        <fullName evidence="3">Uncharacterized protein</fullName>
    </submittedName>
</protein>
<reference evidence="3 4" key="1">
    <citation type="journal article" date="2022" name="IScience">
        <title>An ultrasensitive nanofiber-based assay for enzymatic hydrolysis and deep-sea microbial degradation of cellulose.</title>
        <authorList>
            <person name="Tsudome M."/>
            <person name="Tachioka M."/>
            <person name="Miyazaki M."/>
            <person name="Uchimura K."/>
            <person name="Tsuda M."/>
            <person name="Takaki Y."/>
            <person name="Deguchi S."/>
        </authorList>
    </citation>
    <scope>NUCLEOTIDE SEQUENCE [LARGE SCALE GENOMIC DNA]</scope>
    <source>
        <strain evidence="3 4">GE09</strain>
    </source>
</reference>
<dbReference type="Proteomes" id="UP001320119">
    <property type="component" value="Chromosome"/>
</dbReference>
<organism evidence="3 4">
    <name type="scientific">Marinagarivorans cellulosilyticus</name>
    <dbReference type="NCBI Taxonomy" id="2721545"/>
    <lineage>
        <taxon>Bacteria</taxon>
        <taxon>Pseudomonadati</taxon>
        <taxon>Pseudomonadota</taxon>
        <taxon>Gammaproteobacteria</taxon>
        <taxon>Cellvibrionales</taxon>
        <taxon>Cellvibrionaceae</taxon>
        <taxon>Marinagarivorans</taxon>
    </lineage>
</organism>
<dbReference type="GO" id="GO:0042742">
    <property type="term" value="P:defense response to bacterium"/>
    <property type="evidence" value="ECO:0007669"/>
    <property type="project" value="UniProtKB-KW"/>
</dbReference>
<proteinExistence type="predicted"/>
<gene>
    <name evidence="3" type="ORF">MARGE09_P4121</name>
</gene>
<accession>A0AAN2BM96</accession>
<evidence type="ECO:0000313" key="3">
    <source>
        <dbReference type="EMBL" id="BCD99919.1"/>
    </source>
</evidence>
<dbReference type="RefSeq" id="WP_236985219.1">
    <property type="nucleotide sequence ID" value="NZ_AP023086.1"/>
</dbReference>
<dbReference type="InterPro" id="IPR023347">
    <property type="entry name" value="Lysozyme_dom_sf"/>
</dbReference>
<dbReference type="EMBL" id="AP023086">
    <property type="protein sequence ID" value="BCD99919.1"/>
    <property type="molecule type" value="Genomic_DNA"/>
</dbReference>
<dbReference type="AlphaFoldDB" id="A0AAN2BM96"/>
<dbReference type="GO" id="GO:0003796">
    <property type="term" value="F:lysozyme activity"/>
    <property type="evidence" value="ECO:0007669"/>
    <property type="project" value="InterPro"/>
</dbReference>
<dbReference type="KEGG" id="marq:MARGE09_P4121"/>
<name>A0AAN2BM96_9GAMM</name>
<dbReference type="GO" id="GO:0031640">
    <property type="term" value="P:killing of cells of another organism"/>
    <property type="evidence" value="ECO:0007669"/>
    <property type="project" value="UniProtKB-KW"/>
</dbReference>
<keyword evidence="1" id="KW-0929">Antimicrobial</keyword>
<dbReference type="CDD" id="cd16903">
    <property type="entry name" value="pesticin_lyz-like"/>
    <property type="match status" value="1"/>
</dbReference>
<evidence type="ECO:0000256" key="1">
    <source>
        <dbReference type="ARBA" id="ARBA00022529"/>
    </source>
</evidence>
<sequence length="323" mass="36077">MKLAITNSVGEKGKNIGTDVKLIRALINVYRRKKKLTITAVSDKCDESLIEEIRNFQKDHQKSLVPDGQVTSSNSGSFKSLVAFMKSTRTHVAIVPPSNGLLTWKAEGSEGGRYHSRVLHVPSNTSGLTIGRGYDLKQRSSAEIKKHLSLVSIPSNFATKISQAAGLQGVAARQFIIDQDLLDFEISAQAQLALFEHVYKDITADVKRIGNKSSVIKAYGKTNWDELDPAILDILVDLRFRGDYTGNSRKKIQKSVSNNDFDELKKIIIEKKNWELWPTNRFDLRKEYLDQVSKEKLKKGKVVIQSVNDGAKISHNQPTGTPE</sequence>
<evidence type="ECO:0000313" key="4">
    <source>
        <dbReference type="Proteomes" id="UP001320119"/>
    </source>
</evidence>
<evidence type="ECO:0000256" key="2">
    <source>
        <dbReference type="ARBA" id="ARBA00022638"/>
    </source>
</evidence>
<keyword evidence="4" id="KW-1185">Reference proteome</keyword>
<keyword evidence="2" id="KW-0081">Bacteriolytic enzyme</keyword>
<dbReference type="Gene3D" id="1.10.530.40">
    <property type="match status" value="1"/>
</dbReference>